<protein>
    <submittedName>
        <fullName evidence="1">Uncharacterized protein</fullName>
    </submittedName>
</protein>
<gene>
    <name evidence="1" type="ORF">BOTBODRAFT_117200</name>
</gene>
<reference evidence="2" key="1">
    <citation type="journal article" date="2014" name="Proc. Natl. Acad. Sci. U.S.A.">
        <title>Extensive sampling of basidiomycete genomes demonstrates inadequacy of the white-rot/brown-rot paradigm for wood decay fungi.</title>
        <authorList>
            <person name="Riley R."/>
            <person name="Salamov A.A."/>
            <person name="Brown D.W."/>
            <person name="Nagy L.G."/>
            <person name="Floudas D."/>
            <person name="Held B.W."/>
            <person name="Levasseur A."/>
            <person name="Lombard V."/>
            <person name="Morin E."/>
            <person name="Otillar R."/>
            <person name="Lindquist E.A."/>
            <person name="Sun H."/>
            <person name="LaButti K.M."/>
            <person name="Schmutz J."/>
            <person name="Jabbour D."/>
            <person name="Luo H."/>
            <person name="Baker S.E."/>
            <person name="Pisabarro A.G."/>
            <person name="Walton J.D."/>
            <person name="Blanchette R.A."/>
            <person name="Henrissat B."/>
            <person name="Martin F."/>
            <person name="Cullen D."/>
            <person name="Hibbett D.S."/>
            <person name="Grigoriev I.V."/>
        </authorList>
    </citation>
    <scope>NUCLEOTIDE SEQUENCE [LARGE SCALE GENOMIC DNA]</scope>
    <source>
        <strain evidence="2">FD-172 SS1</strain>
    </source>
</reference>
<dbReference type="InterPro" id="IPR041078">
    <property type="entry name" value="Plavaka"/>
</dbReference>
<feature type="non-terminal residue" evidence="1">
    <location>
        <position position="1"/>
    </location>
</feature>
<dbReference type="Pfam" id="PF18759">
    <property type="entry name" value="Plavaka"/>
    <property type="match status" value="1"/>
</dbReference>
<dbReference type="AlphaFoldDB" id="A0A067M0Z0"/>
<dbReference type="InParanoid" id="A0A067M0Z0"/>
<dbReference type="OrthoDB" id="2418900at2759"/>
<evidence type="ECO:0000313" key="2">
    <source>
        <dbReference type="Proteomes" id="UP000027195"/>
    </source>
</evidence>
<accession>A0A067M0Z0</accession>
<name>A0A067M0Z0_BOTB1</name>
<keyword evidence="2" id="KW-1185">Reference proteome</keyword>
<sequence length="131" mass="14543">SQFKIPKEGTVVPVILASDETKLTQFSGDKTALPIYITVGTIVKSVRRKPSSHATMLLGYLPTSKLKMYSESLRTSKGRDLFHFCMKRLLEPLVDAGKNGVMMQCPDGNDRWAFPILAAYIADHPEQCKVA</sequence>
<proteinExistence type="predicted"/>
<organism evidence="1 2">
    <name type="scientific">Botryobasidium botryosum (strain FD-172 SS1)</name>
    <dbReference type="NCBI Taxonomy" id="930990"/>
    <lineage>
        <taxon>Eukaryota</taxon>
        <taxon>Fungi</taxon>
        <taxon>Dikarya</taxon>
        <taxon>Basidiomycota</taxon>
        <taxon>Agaricomycotina</taxon>
        <taxon>Agaricomycetes</taxon>
        <taxon>Cantharellales</taxon>
        <taxon>Botryobasidiaceae</taxon>
        <taxon>Botryobasidium</taxon>
    </lineage>
</organism>
<dbReference type="Proteomes" id="UP000027195">
    <property type="component" value="Unassembled WGS sequence"/>
</dbReference>
<dbReference type="EMBL" id="KL198078">
    <property type="protein sequence ID" value="KDQ09408.1"/>
    <property type="molecule type" value="Genomic_DNA"/>
</dbReference>
<evidence type="ECO:0000313" key="1">
    <source>
        <dbReference type="EMBL" id="KDQ09408.1"/>
    </source>
</evidence>
<dbReference type="HOGENOM" id="CLU_006344_8_3_1"/>